<accession>A0A1B2HET1</accession>
<organism evidence="1 2">
    <name type="scientific">Lentzea guizhouensis</name>
    <dbReference type="NCBI Taxonomy" id="1586287"/>
    <lineage>
        <taxon>Bacteria</taxon>
        <taxon>Bacillati</taxon>
        <taxon>Actinomycetota</taxon>
        <taxon>Actinomycetes</taxon>
        <taxon>Pseudonocardiales</taxon>
        <taxon>Pseudonocardiaceae</taxon>
        <taxon>Lentzea</taxon>
    </lineage>
</organism>
<dbReference type="OrthoDB" id="3284019at2"/>
<dbReference type="Proteomes" id="UP000093053">
    <property type="component" value="Chromosome"/>
</dbReference>
<keyword evidence="2" id="KW-1185">Reference proteome</keyword>
<proteinExistence type="predicted"/>
<sequence length="70" mass="7915">MSDRLLAGADGQPCSLWAYQIFAMFCFQAEVKDRLALHLGRSGQRAARWPWAYLGNPDKRFEAAQRLAVS</sequence>
<protein>
    <submittedName>
        <fullName evidence="1">Uncharacterized protein</fullName>
    </submittedName>
</protein>
<dbReference type="KEGG" id="led:BBK82_09350"/>
<reference evidence="1 2" key="1">
    <citation type="submission" date="2016-07" db="EMBL/GenBank/DDBJ databases">
        <title>Complete genome sequence of the Lentzea guizhouensis DHS C013.</title>
        <authorList>
            <person name="Cao C."/>
        </authorList>
    </citation>
    <scope>NUCLEOTIDE SEQUENCE [LARGE SCALE GENOMIC DNA]</scope>
    <source>
        <strain evidence="1 2">DHS C013</strain>
    </source>
</reference>
<dbReference type="EMBL" id="CP016793">
    <property type="protein sequence ID" value="ANZ36235.1"/>
    <property type="molecule type" value="Genomic_DNA"/>
</dbReference>
<name>A0A1B2HET1_9PSEU</name>
<evidence type="ECO:0000313" key="1">
    <source>
        <dbReference type="EMBL" id="ANZ36235.1"/>
    </source>
</evidence>
<evidence type="ECO:0000313" key="2">
    <source>
        <dbReference type="Proteomes" id="UP000093053"/>
    </source>
</evidence>
<dbReference type="AlphaFoldDB" id="A0A1B2HET1"/>
<gene>
    <name evidence="1" type="ORF">BBK82_09350</name>
</gene>
<dbReference type="RefSeq" id="WP_065914640.1">
    <property type="nucleotide sequence ID" value="NZ_CP016793.1"/>
</dbReference>
<dbReference type="STRING" id="1586287.BBK82_09350"/>